<dbReference type="Gene3D" id="1.25.40.20">
    <property type="entry name" value="Ankyrin repeat-containing domain"/>
    <property type="match status" value="1"/>
</dbReference>
<proteinExistence type="predicted"/>
<dbReference type="EMBL" id="SNXI01000001">
    <property type="protein sequence ID" value="TDP40611.1"/>
    <property type="molecule type" value="Genomic_DNA"/>
</dbReference>
<dbReference type="OrthoDB" id="6260815at2"/>
<feature type="signal peptide" evidence="2">
    <location>
        <begin position="1"/>
        <end position="19"/>
    </location>
</feature>
<comment type="caution">
    <text evidence="3">The sequence shown here is derived from an EMBL/GenBank/DDBJ whole genome shotgun (WGS) entry which is preliminary data.</text>
</comment>
<keyword evidence="4" id="KW-1185">Reference proteome</keyword>
<feature type="region of interest" description="Disordered" evidence="1">
    <location>
        <begin position="31"/>
        <end position="62"/>
    </location>
</feature>
<reference evidence="3 4" key="1">
    <citation type="submission" date="2019-03" db="EMBL/GenBank/DDBJ databases">
        <title>Freshwater and sediment microbial communities from various areas in North America, analyzing microbe dynamics in response to fracking.</title>
        <authorList>
            <person name="Lamendella R."/>
        </authorList>
    </citation>
    <scope>NUCLEOTIDE SEQUENCE [LARGE SCALE GENOMIC DNA]</scope>
    <source>
        <strain evidence="3 4">18_TX</strain>
    </source>
</reference>
<feature type="chain" id="PRO_5020388753" evidence="2">
    <location>
        <begin position="20"/>
        <end position="644"/>
    </location>
</feature>
<dbReference type="Proteomes" id="UP000295531">
    <property type="component" value="Unassembled WGS sequence"/>
</dbReference>
<accession>A0A4R6PR75</accession>
<organism evidence="3 4">
    <name type="scientific">Idiomarina aquatica</name>
    <dbReference type="NCBI Taxonomy" id="1327752"/>
    <lineage>
        <taxon>Bacteria</taxon>
        <taxon>Pseudomonadati</taxon>
        <taxon>Pseudomonadota</taxon>
        <taxon>Gammaproteobacteria</taxon>
        <taxon>Alteromonadales</taxon>
        <taxon>Idiomarinaceae</taxon>
        <taxon>Idiomarina</taxon>
    </lineage>
</organism>
<evidence type="ECO:0000256" key="1">
    <source>
        <dbReference type="SAM" id="MobiDB-lite"/>
    </source>
</evidence>
<evidence type="ECO:0000313" key="4">
    <source>
        <dbReference type="Proteomes" id="UP000295531"/>
    </source>
</evidence>
<name>A0A4R6PR75_9GAMM</name>
<gene>
    <name evidence="3" type="ORF">DEU29_101155</name>
</gene>
<evidence type="ECO:0000313" key="3">
    <source>
        <dbReference type="EMBL" id="TDP40611.1"/>
    </source>
</evidence>
<protein>
    <submittedName>
        <fullName evidence="3">Uncharacterized protein</fullName>
    </submittedName>
</protein>
<dbReference type="InterPro" id="IPR036770">
    <property type="entry name" value="Ankyrin_rpt-contain_sf"/>
</dbReference>
<dbReference type="RefSeq" id="WP_133538289.1">
    <property type="nucleotide sequence ID" value="NZ_SNXI01000001.1"/>
</dbReference>
<dbReference type="AlphaFoldDB" id="A0A4R6PR75"/>
<keyword evidence="2" id="KW-0732">Signal</keyword>
<feature type="compositionally biased region" description="Polar residues" evidence="1">
    <location>
        <begin position="31"/>
        <end position="51"/>
    </location>
</feature>
<dbReference type="SUPFAM" id="SSF48403">
    <property type="entry name" value="Ankyrin repeat"/>
    <property type="match status" value="1"/>
</dbReference>
<evidence type="ECO:0000256" key="2">
    <source>
        <dbReference type="SAM" id="SignalP"/>
    </source>
</evidence>
<sequence>MQKKYYALAALAAVTTAFFYFVNDDKPSANGMQNSTGSNQLTAENSPSTKPKPTHEKVSAPANQSALIDTSHFAQCQQVLYDMRVEQEQWRQEKVGSFTKFLQQGYSLDEVTLAIDEFRNSNFAARFRVAQLRKNAAITEVNAMLEDELKQRLADKPITGLSIQRRVPLQVLDNFDELSLAQQQEIADSGKVTVDDVAFMMGRSKYSDEQILMLTKSLPDPGATVGYEHLDEAVSLLDFAAKSGRLSSFNYLIDQGLAPTQDRYLGSTMEWALSGLMDCCERRQRRVDIIKKLNSLGAAARFRKQSPTRVYGNFPRRFYRFDQADIASLRDEFGLNLLAIKQRQPLSMTQHGRLVKRLAKQRDDFIETQTAMTDVTDTRAACRATVKRISDQWRPRRSHEVVQEIREQYPDSDSSALAVLADMDPALVDEYRRYFVWSGGMRQTDALGKVYQYLADGDIERVISELEAASLNTREKRFVISNLLKRDLNYYRALSQSSLMDDGLQHHQLAFITLDADKLKALVDAGYDVYGHDNRGKSLLYYAATKANTETVAWLIQQNAPYEGDGQGRDPLYQALKHASGGQIAEQSKLLIDQLMTSYQPTVTRFHKQRMAVVKLRYPEQYQQLIDLHPALTVDEATELPVVW</sequence>